<dbReference type="NCBIfam" id="NF033576">
    <property type="entry name" value="mCpol"/>
    <property type="match status" value="1"/>
</dbReference>
<evidence type="ECO:0000313" key="3">
    <source>
        <dbReference type="Proteomes" id="UP000095131"/>
    </source>
</evidence>
<gene>
    <name evidence="2" type="ORF">VSF3289_03746</name>
</gene>
<name>A0A1E3WHW1_9VIBR</name>
<dbReference type="OrthoDB" id="7861017at2"/>
<sequence>MKFITIDGDDVGRKITSLYLSNDEENLHRVSLSLVNAAEQIAELLRDNGFDVIFCAADGVVGKSNKSVDYAILFEKIQEQTASSFTFSAGVGSSLKEAYVALLDAKSNGKNKLCDYTL</sequence>
<dbReference type="InterPro" id="IPR040942">
    <property type="entry name" value="Minimal_Cpol"/>
</dbReference>
<accession>A0A1E3WHW1</accession>
<organism evidence="2 3">
    <name type="scientific">Vibrio scophthalmi</name>
    <dbReference type="NCBI Taxonomy" id="45658"/>
    <lineage>
        <taxon>Bacteria</taxon>
        <taxon>Pseudomonadati</taxon>
        <taxon>Pseudomonadota</taxon>
        <taxon>Gammaproteobacteria</taxon>
        <taxon>Vibrionales</taxon>
        <taxon>Vibrionaceae</taxon>
        <taxon>Vibrio</taxon>
    </lineage>
</organism>
<reference evidence="2 3" key="1">
    <citation type="submission" date="2016-08" db="EMBL/GenBank/DDBJ databases">
        <title>Genome sequencing of Vibrio scophthalmi strain FP3289, an isolated from Paralichthys olivaceus.</title>
        <authorList>
            <person name="Han H.-J."/>
        </authorList>
    </citation>
    <scope>NUCLEOTIDE SEQUENCE [LARGE SCALE GENOMIC DNA]</scope>
    <source>
        <strain evidence="2 3">FP3289</strain>
    </source>
</reference>
<dbReference type="RefSeq" id="WP_069447785.1">
    <property type="nucleotide sequence ID" value="NZ_MDCJ01000007.1"/>
</dbReference>
<proteinExistence type="predicted"/>
<dbReference type="EMBL" id="MDCJ01000007">
    <property type="protein sequence ID" value="ODS04607.1"/>
    <property type="molecule type" value="Genomic_DNA"/>
</dbReference>
<dbReference type="PATRIC" id="fig|45658.8.peg.3718"/>
<protein>
    <recommendedName>
        <fullName evidence="1">Minimal CRISPR polymerase domain-containing protein</fullName>
    </recommendedName>
</protein>
<evidence type="ECO:0000259" key="1">
    <source>
        <dbReference type="Pfam" id="PF18182"/>
    </source>
</evidence>
<dbReference type="AlphaFoldDB" id="A0A1E3WHW1"/>
<dbReference type="Pfam" id="PF18182">
    <property type="entry name" value="mCpol"/>
    <property type="match status" value="1"/>
</dbReference>
<dbReference type="Proteomes" id="UP000095131">
    <property type="component" value="Unassembled WGS sequence"/>
</dbReference>
<evidence type="ECO:0000313" key="2">
    <source>
        <dbReference type="EMBL" id="ODS04607.1"/>
    </source>
</evidence>
<feature type="domain" description="Minimal CRISPR polymerase" evidence="1">
    <location>
        <begin position="3"/>
        <end position="114"/>
    </location>
</feature>
<comment type="caution">
    <text evidence="2">The sequence shown here is derived from an EMBL/GenBank/DDBJ whole genome shotgun (WGS) entry which is preliminary data.</text>
</comment>